<comment type="caution">
    <text evidence="2">The sequence shown here is derived from an EMBL/GenBank/DDBJ whole genome shotgun (WGS) entry which is preliminary data.</text>
</comment>
<dbReference type="EMBL" id="JBBPFD010000009">
    <property type="protein sequence ID" value="KAK7913544.1"/>
    <property type="molecule type" value="Genomic_DNA"/>
</dbReference>
<proteinExistence type="predicted"/>
<evidence type="ECO:0000313" key="2">
    <source>
        <dbReference type="EMBL" id="KAK7913544.1"/>
    </source>
</evidence>
<dbReference type="AlphaFoldDB" id="A0AAW0P6Y3"/>
<dbReference type="Proteomes" id="UP001460270">
    <property type="component" value="Unassembled WGS sequence"/>
</dbReference>
<protein>
    <submittedName>
        <fullName evidence="2">Uncharacterized protein</fullName>
    </submittedName>
</protein>
<evidence type="ECO:0000313" key="3">
    <source>
        <dbReference type="Proteomes" id="UP001460270"/>
    </source>
</evidence>
<feature type="region of interest" description="Disordered" evidence="1">
    <location>
        <begin position="1"/>
        <end position="40"/>
    </location>
</feature>
<name>A0AAW0P6Y3_9GOBI</name>
<evidence type="ECO:0000256" key="1">
    <source>
        <dbReference type="SAM" id="MobiDB-lite"/>
    </source>
</evidence>
<accession>A0AAW0P6Y3</accession>
<gene>
    <name evidence="2" type="ORF">WMY93_013755</name>
</gene>
<feature type="compositionally biased region" description="Polar residues" evidence="1">
    <location>
        <begin position="12"/>
        <end position="30"/>
    </location>
</feature>
<sequence>MIHVISSDDDASFQSVGSSTTEMFQPTDQAYTDGLSPTGLRTEEPLVERSCDTDSVTVNIELPSVSATVNTWTVPDCSQTGTEPGHQLSPSSLTKDPLIVEAKGGELSPGHSTEELLEENCLSSAIKADDSENALNSSDKNVFTENSTSEAEHISTAPTLAVSECDIKTLQNCEASEYKSKDTNMSHEELTHSGNTAVLLTPQLVAFSDGLDDISTRTFSAQLNSNVTSEPHCEEGLLTHSPDCVDDASKDLDSPIQDVDCAADEEGDDTALESTSTIPRRPESAVVMLIPGLWCESVACSECQMLECHRAYTHAGARGRQQRAL</sequence>
<organism evidence="2 3">
    <name type="scientific">Mugilogobius chulae</name>
    <name type="common">yellowstripe goby</name>
    <dbReference type="NCBI Taxonomy" id="88201"/>
    <lineage>
        <taxon>Eukaryota</taxon>
        <taxon>Metazoa</taxon>
        <taxon>Chordata</taxon>
        <taxon>Craniata</taxon>
        <taxon>Vertebrata</taxon>
        <taxon>Euteleostomi</taxon>
        <taxon>Actinopterygii</taxon>
        <taxon>Neopterygii</taxon>
        <taxon>Teleostei</taxon>
        <taxon>Neoteleostei</taxon>
        <taxon>Acanthomorphata</taxon>
        <taxon>Gobiaria</taxon>
        <taxon>Gobiiformes</taxon>
        <taxon>Gobioidei</taxon>
        <taxon>Gobiidae</taxon>
        <taxon>Gobionellinae</taxon>
        <taxon>Mugilogobius</taxon>
    </lineage>
</organism>
<reference evidence="3" key="1">
    <citation type="submission" date="2024-04" db="EMBL/GenBank/DDBJ databases">
        <title>Salinicola lusitanus LLJ914,a marine bacterium isolated from the Okinawa Trough.</title>
        <authorList>
            <person name="Li J."/>
        </authorList>
    </citation>
    <scope>NUCLEOTIDE SEQUENCE [LARGE SCALE GENOMIC DNA]</scope>
</reference>
<keyword evidence="3" id="KW-1185">Reference proteome</keyword>